<accession>Q0EYE1</accession>
<evidence type="ECO:0000256" key="2">
    <source>
        <dbReference type="ARBA" id="ARBA00004613"/>
    </source>
</evidence>
<dbReference type="RefSeq" id="WP_009851454.1">
    <property type="nucleotide sequence ID" value="NZ_DS022295.1"/>
</dbReference>
<keyword evidence="6 7" id="KW-0975">Bacterial flagellum</keyword>
<feature type="domain" description="Flagellar basal-body/hook protein C-terminal" evidence="9">
    <location>
        <begin position="534"/>
        <end position="572"/>
    </location>
</feature>
<dbReference type="PRINTS" id="PR01005">
    <property type="entry name" value="FLGHOOKAP1"/>
</dbReference>
<evidence type="ECO:0000313" key="12">
    <source>
        <dbReference type="Proteomes" id="UP000005297"/>
    </source>
</evidence>
<dbReference type="AlphaFoldDB" id="Q0EYE1"/>
<evidence type="ECO:0000259" key="10">
    <source>
        <dbReference type="Pfam" id="PF22638"/>
    </source>
</evidence>
<keyword evidence="11" id="KW-0966">Cell projection</keyword>
<dbReference type="STRING" id="314344.AL013_06180"/>
<comment type="subcellular location">
    <subcellularLocation>
        <location evidence="1 7">Bacterial flagellum</location>
    </subcellularLocation>
    <subcellularLocation>
        <location evidence="2 7">Secreted</location>
    </subcellularLocation>
</comment>
<dbReference type="HOGENOM" id="CLU_012762_1_3_0"/>
<dbReference type="FunCoup" id="Q0EYE1">
    <property type="interactions" value="76"/>
</dbReference>
<dbReference type="eggNOG" id="COG1256">
    <property type="taxonomic scope" value="Bacteria"/>
</dbReference>
<evidence type="ECO:0000313" key="11">
    <source>
        <dbReference type="EMBL" id="EAU54251.1"/>
    </source>
</evidence>
<protein>
    <recommendedName>
        <fullName evidence="4 7">Flagellar hook-associated protein 1</fullName>
        <shortName evidence="7">HAP1</shortName>
    </recommendedName>
</protein>
<gene>
    <name evidence="7" type="primary">flgK</name>
    <name evidence="11" type="ORF">SPV1_05804</name>
</gene>
<feature type="domain" description="Flagellar basal body rod protein N-terminal" evidence="8">
    <location>
        <begin position="6"/>
        <end position="35"/>
    </location>
</feature>
<dbReference type="Pfam" id="PF22638">
    <property type="entry name" value="FlgK_D1"/>
    <property type="match status" value="1"/>
</dbReference>
<comment type="similarity">
    <text evidence="3 7">Belongs to the flagella basal body rod proteins family.</text>
</comment>
<dbReference type="GO" id="GO:0044780">
    <property type="term" value="P:bacterial-type flagellum assembly"/>
    <property type="evidence" value="ECO:0007669"/>
    <property type="project" value="InterPro"/>
</dbReference>
<keyword evidence="5 7" id="KW-0964">Secreted</keyword>
<dbReference type="InterPro" id="IPR010810">
    <property type="entry name" value="Flagellin_hook_IN_motif"/>
</dbReference>
<dbReference type="Pfam" id="PF06429">
    <property type="entry name" value="Flg_bbr_C"/>
    <property type="match status" value="1"/>
</dbReference>
<reference evidence="11 12" key="1">
    <citation type="submission" date="2006-09" db="EMBL/GenBank/DDBJ databases">
        <authorList>
            <person name="Emerson D."/>
            <person name="Ferriera S."/>
            <person name="Johnson J."/>
            <person name="Kravitz S."/>
            <person name="Halpern A."/>
            <person name="Remington K."/>
            <person name="Beeson K."/>
            <person name="Tran B."/>
            <person name="Rogers Y.-H."/>
            <person name="Friedman R."/>
            <person name="Venter J.C."/>
        </authorList>
    </citation>
    <scope>NUCLEOTIDE SEQUENCE [LARGE SCALE GENOMIC DNA]</scope>
    <source>
        <strain evidence="11 12">PV-1</strain>
    </source>
</reference>
<organism evidence="11 12">
    <name type="scientific">Mariprofundus ferrooxydans PV-1</name>
    <dbReference type="NCBI Taxonomy" id="314345"/>
    <lineage>
        <taxon>Bacteria</taxon>
        <taxon>Pseudomonadati</taxon>
        <taxon>Pseudomonadota</taxon>
        <taxon>Candidatius Mariprofundia</taxon>
        <taxon>Mariprofundales</taxon>
        <taxon>Mariprofundaceae</taxon>
        <taxon>Mariprofundus</taxon>
    </lineage>
</organism>
<dbReference type="NCBIfam" id="TIGR02492">
    <property type="entry name" value="flgK_ends"/>
    <property type="match status" value="1"/>
</dbReference>
<evidence type="ECO:0000259" key="8">
    <source>
        <dbReference type="Pfam" id="PF00460"/>
    </source>
</evidence>
<dbReference type="EMBL" id="AATS01000010">
    <property type="protein sequence ID" value="EAU54251.1"/>
    <property type="molecule type" value="Genomic_DNA"/>
</dbReference>
<dbReference type="InterPro" id="IPR053927">
    <property type="entry name" value="FlgK_helical"/>
</dbReference>
<dbReference type="GO" id="GO:0005576">
    <property type="term" value="C:extracellular region"/>
    <property type="evidence" value="ECO:0007669"/>
    <property type="project" value="UniProtKB-SubCell"/>
</dbReference>
<dbReference type="InterPro" id="IPR001444">
    <property type="entry name" value="Flag_bb_rod_N"/>
</dbReference>
<keyword evidence="11" id="KW-0969">Cilium</keyword>
<dbReference type="PANTHER" id="PTHR30033:SF1">
    <property type="entry name" value="FLAGELLAR HOOK-ASSOCIATED PROTEIN 1"/>
    <property type="match status" value="1"/>
</dbReference>
<dbReference type="GO" id="GO:0009424">
    <property type="term" value="C:bacterial-type flagellum hook"/>
    <property type="evidence" value="ECO:0007669"/>
    <property type="project" value="UniProtKB-UniRule"/>
</dbReference>
<feature type="domain" description="Flagellar hook-associated protein FlgK helical" evidence="10">
    <location>
        <begin position="94"/>
        <end position="316"/>
    </location>
</feature>
<evidence type="ECO:0000256" key="1">
    <source>
        <dbReference type="ARBA" id="ARBA00004365"/>
    </source>
</evidence>
<keyword evidence="12" id="KW-1185">Reference proteome</keyword>
<dbReference type="SUPFAM" id="SSF64518">
    <property type="entry name" value="Phase 1 flagellin"/>
    <property type="match status" value="1"/>
</dbReference>
<dbReference type="InterPro" id="IPR010930">
    <property type="entry name" value="Flg_bb/hook_C_dom"/>
</dbReference>
<name>Q0EYE1_9PROT</name>
<dbReference type="GO" id="GO:0005198">
    <property type="term" value="F:structural molecule activity"/>
    <property type="evidence" value="ECO:0007669"/>
    <property type="project" value="UniProtKB-UniRule"/>
</dbReference>
<evidence type="ECO:0000256" key="4">
    <source>
        <dbReference type="ARBA" id="ARBA00016244"/>
    </source>
</evidence>
<dbReference type="Proteomes" id="UP000005297">
    <property type="component" value="Unassembled WGS sequence"/>
</dbReference>
<dbReference type="PANTHER" id="PTHR30033">
    <property type="entry name" value="FLAGELLAR HOOK-ASSOCIATED PROTEIN 1"/>
    <property type="match status" value="1"/>
</dbReference>
<dbReference type="InParanoid" id="Q0EYE1"/>
<sequence>MIFDSLNIAASSLQTQQKSINVVSHNIANANTAGYSRQVADIATLTPESVGGLSLGRGVNVTGISRIVDPMINSALSNNGSQMNYWTTQNTGLNSVANVFGSLQNTGLASALDNFFLSWQQLANNPQDSAQQFNVRTKGETLITNLGSMSQQLSAAQSSADGQIDSQIQQANKLIDTIAALSTQIRKQENALSSSAGTANDLRDQRDQAVRSLANLLPVQQISDNNGGLLLQTASGDLLTQDGVARHLARGTAIGGGFAGLVIAQTGQAVNIGQSGSIGGLIDLRDNKLGGYMSQINSLAANLAFSVNQIHASAASATTDTTMTAGQPSNVALALNDPAQSAAFANQIVSGSFKIHVYNATGTATPAGGTAINITAGTTTMADVITSLNAVTGISASMDAGSRLNITAATGSSFALSNDTSNTLAAYEVNSYFTGSSAATLNLSTSIQASPAAIHTGRVDPLTSTISSSDNSAAIAIMQLQNQAVSFDGSLSSSLHNRTTAVSTQYGNDVATSLQQRQYRTAEADSLNAQRQAISGVNTDEELVSMIKFQRAYEASAKIITTTNQMMDSLLGLIR</sequence>
<dbReference type="Pfam" id="PF07196">
    <property type="entry name" value="Flagellin_IN"/>
    <property type="match status" value="1"/>
</dbReference>
<evidence type="ECO:0000256" key="6">
    <source>
        <dbReference type="ARBA" id="ARBA00023143"/>
    </source>
</evidence>
<proteinExistence type="inferred from homology"/>
<dbReference type="OrthoDB" id="9802553at2"/>
<keyword evidence="11" id="KW-0282">Flagellum</keyword>
<evidence type="ECO:0000259" key="9">
    <source>
        <dbReference type="Pfam" id="PF06429"/>
    </source>
</evidence>
<evidence type="ECO:0000256" key="5">
    <source>
        <dbReference type="ARBA" id="ARBA00022525"/>
    </source>
</evidence>
<dbReference type="Pfam" id="PF00460">
    <property type="entry name" value="Flg_bb_rod"/>
    <property type="match status" value="1"/>
</dbReference>
<comment type="caution">
    <text evidence="11">The sequence shown here is derived from an EMBL/GenBank/DDBJ whole genome shotgun (WGS) entry which is preliminary data.</text>
</comment>
<evidence type="ECO:0000256" key="7">
    <source>
        <dbReference type="RuleBase" id="RU362065"/>
    </source>
</evidence>
<evidence type="ECO:0000256" key="3">
    <source>
        <dbReference type="ARBA" id="ARBA00009677"/>
    </source>
</evidence>
<dbReference type="InterPro" id="IPR002371">
    <property type="entry name" value="FlgK"/>
</dbReference>